<reference evidence="2 3" key="1">
    <citation type="journal article" date="2015" name="Nat. Commun.">
        <title>Outbred genome sequencing and CRISPR/Cas9 gene editing in butterflies.</title>
        <authorList>
            <person name="Li X."/>
            <person name="Fan D."/>
            <person name="Zhang W."/>
            <person name="Liu G."/>
            <person name="Zhang L."/>
            <person name="Zhao L."/>
            <person name="Fang X."/>
            <person name="Chen L."/>
            <person name="Dong Y."/>
            <person name="Chen Y."/>
            <person name="Ding Y."/>
            <person name="Zhao R."/>
            <person name="Feng M."/>
            <person name="Zhu Y."/>
            <person name="Feng Y."/>
            <person name="Jiang X."/>
            <person name="Zhu D."/>
            <person name="Xiang H."/>
            <person name="Feng X."/>
            <person name="Li S."/>
            <person name="Wang J."/>
            <person name="Zhang G."/>
            <person name="Kronforst M.R."/>
            <person name="Wang W."/>
        </authorList>
    </citation>
    <scope>NUCLEOTIDE SEQUENCE [LARGE SCALE GENOMIC DNA]</scope>
    <source>
        <strain evidence="2">Ya'a_city_454_Pm</strain>
        <tissue evidence="2">Whole body</tissue>
    </source>
</reference>
<keyword evidence="3" id="KW-1185">Reference proteome</keyword>
<evidence type="ECO:0000313" key="3">
    <source>
        <dbReference type="Proteomes" id="UP000053240"/>
    </source>
</evidence>
<gene>
    <name evidence="2" type="ORF">RR48_06175</name>
</gene>
<feature type="region of interest" description="Disordered" evidence="1">
    <location>
        <begin position="1"/>
        <end position="29"/>
    </location>
</feature>
<proteinExistence type="predicted"/>
<dbReference type="InParanoid" id="A0A194QT93"/>
<dbReference type="Proteomes" id="UP000053240">
    <property type="component" value="Unassembled WGS sequence"/>
</dbReference>
<accession>A0A194QT93</accession>
<evidence type="ECO:0000256" key="1">
    <source>
        <dbReference type="SAM" id="MobiDB-lite"/>
    </source>
</evidence>
<name>A0A194QT93_PAPMA</name>
<dbReference type="AlphaFoldDB" id="A0A194QT93"/>
<organism evidence="2 3">
    <name type="scientific">Papilio machaon</name>
    <name type="common">Old World swallowtail butterfly</name>
    <dbReference type="NCBI Taxonomy" id="76193"/>
    <lineage>
        <taxon>Eukaryota</taxon>
        <taxon>Metazoa</taxon>
        <taxon>Ecdysozoa</taxon>
        <taxon>Arthropoda</taxon>
        <taxon>Hexapoda</taxon>
        <taxon>Insecta</taxon>
        <taxon>Pterygota</taxon>
        <taxon>Neoptera</taxon>
        <taxon>Endopterygota</taxon>
        <taxon>Lepidoptera</taxon>
        <taxon>Glossata</taxon>
        <taxon>Ditrysia</taxon>
        <taxon>Papilionoidea</taxon>
        <taxon>Papilionidae</taxon>
        <taxon>Papilioninae</taxon>
        <taxon>Papilio</taxon>
    </lineage>
</organism>
<protein>
    <submittedName>
        <fullName evidence="2">Uncharacterized protein</fullName>
    </submittedName>
</protein>
<sequence length="160" mass="18090">MLNGRYNKGTPLRLHRRPPRKNYDNPLDKRRIRVDRNKNKLSANANYCAERDRRFSGGARGTRLCYKRGPGQRALSVPECPVLRERTTASVHTYHGPYSLDIVITDNMQLVLASSLLLLAAAIAPTTEQKQVSLEFSNTSVNEEKKFAVAVESQHLKSKL</sequence>
<dbReference type="EMBL" id="KQ461150">
    <property type="protein sequence ID" value="KPJ08687.1"/>
    <property type="molecule type" value="Genomic_DNA"/>
</dbReference>
<evidence type="ECO:0000313" key="2">
    <source>
        <dbReference type="EMBL" id="KPJ08687.1"/>
    </source>
</evidence>